<protein>
    <submittedName>
        <fullName evidence="5">ArsR/SmtB family transcription factor</fullName>
    </submittedName>
</protein>
<dbReference type="SMART" id="SM00418">
    <property type="entry name" value="HTH_ARSR"/>
    <property type="match status" value="1"/>
</dbReference>
<reference evidence="5 6" key="1">
    <citation type="submission" date="2024-09" db="EMBL/GenBank/DDBJ databases">
        <authorList>
            <person name="Salinas-Garcia M.A."/>
            <person name="Prieme A."/>
        </authorList>
    </citation>
    <scope>NUCLEOTIDE SEQUENCE [LARGE SCALE GENOMIC DNA]</scope>
    <source>
        <strain evidence="5 6">DSM 21081</strain>
    </source>
</reference>
<dbReference type="InterPro" id="IPR001845">
    <property type="entry name" value="HTH_ArsR_DNA-bd_dom"/>
</dbReference>
<keyword evidence="6" id="KW-1185">Reference proteome</keyword>
<organism evidence="5 6">
    <name type="scientific">Arthrobacter halodurans</name>
    <dbReference type="NCBI Taxonomy" id="516699"/>
    <lineage>
        <taxon>Bacteria</taxon>
        <taxon>Bacillati</taxon>
        <taxon>Actinomycetota</taxon>
        <taxon>Actinomycetes</taxon>
        <taxon>Micrococcales</taxon>
        <taxon>Micrococcaceae</taxon>
        <taxon>Arthrobacter</taxon>
    </lineage>
</organism>
<evidence type="ECO:0000256" key="2">
    <source>
        <dbReference type="ARBA" id="ARBA00023125"/>
    </source>
</evidence>
<evidence type="ECO:0000313" key="5">
    <source>
        <dbReference type="EMBL" id="MFB0833823.1"/>
    </source>
</evidence>
<dbReference type="PANTHER" id="PTHR43132:SF2">
    <property type="entry name" value="ARSENICAL RESISTANCE OPERON REPRESSOR ARSR-RELATED"/>
    <property type="match status" value="1"/>
</dbReference>
<dbReference type="InterPro" id="IPR051011">
    <property type="entry name" value="Metal_resp_trans_reg"/>
</dbReference>
<dbReference type="Pfam" id="PF12840">
    <property type="entry name" value="HTH_20"/>
    <property type="match status" value="1"/>
</dbReference>
<dbReference type="Proteomes" id="UP001575652">
    <property type="component" value="Unassembled WGS sequence"/>
</dbReference>
<dbReference type="SUPFAM" id="SSF46785">
    <property type="entry name" value="Winged helix' DNA-binding domain"/>
    <property type="match status" value="1"/>
</dbReference>
<evidence type="ECO:0000256" key="1">
    <source>
        <dbReference type="ARBA" id="ARBA00023015"/>
    </source>
</evidence>
<dbReference type="EMBL" id="JBHDLJ010000002">
    <property type="protein sequence ID" value="MFB0833823.1"/>
    <property type="molecule type" value="Genomic_DNA"/>
</dbReference>
<comment type="caution">
    <text evidence="5">The sequence shown here is derived from an EMBL/GenBank/DDBJ whole genome shotgun (WGS) entry which is preliminary data.</text>
</comment>
<dbReference type="InterPro" id="IPR011991">
    <property type="entry name" value="ArsR-like_HTH"/>
</dbReference>
<dbReference type="Gene3D" id="1.10.10.10">
    <property type="entry name" value="Winged helix-like DNA-binding domain superfamily/Winged helix DNA-binding domain"/>
    <property type="match status" value="1"/>
</dbReference>
<accession>A0ABV4UJS7</accession>
<feature type="domain" description="HTH arsR-type" evidence="4">
    <location>
        <begin position="19"/>
        <end position="97"/>
    </location>
</feature>
<evidence type="ECO:0000256" key="3">
    <source>
        <dbReference type="ARBA" id="ARBA00023163"/>
    </source>
</evidence>
<dbReference type="InterPro" id="IPR036390">
    <property type="entry name" value="WH_DNA-bd_sf"/>
</dbReference>
<keyword evidence="3" id="KW-0804">Transcription</keyword>
<dbReference type="RefSeq" id="WP_373970983.1">
    <property type="nucleotide sequence ID" value="NZ_JBHDLJ010000002.1"/>
</dbReference>
<evidence type="ECO:0000313" key="6">
    <source>
        <dbReference type="Proteomes" id="UP001575652"/>
    </source>
</evidence>
<proteinExistence type="predicted"/>
<evidence type="ECO:0000259" key="4">
    <source>
        <dbReference type="SMART" id="SM00418"/>
    </source>
</evidence>
<gene>
    <name evidence="5" type="ORF">ACETWP_04415</name>
</gene>
<sequence>MENNPGQRPHDEPRRLDLAALKALSHPLRVELLDALSTFGPQTASGLAGRLGESSGSTSYHLRQLAKHGLVEEVPDRGSARERWWRRYPGAIQVAADPSAGPSTTTAVKLVARQLEQHRAEALSDFLRFGEESFGEEWLQATVLNTANLRVDAAQLGEISQRVLDFLAGLADEYRDRGGPDARPVQLHFNAFPVIDPAEQAVPHRRHSSGKTRP</sequence>
<dbReference type="CDD" id="cd00090">
    <property type="entry name" value="HTH_ARSR"/>
    <property type="match status" value="1"/>
</dbReference>
<keyword evidence="2" id="KW-0238">DNA-binding</keyword>
<keyword evidence="1" id="KW-0805">Transcription regulation</keyword>
<dbReference type="InterPro" id="IPR036388">
    <property type="entry name" value="WH-like_DNA-bd_sf"/>
</dbReference>
<name>A0ABV4UJS7_9MICC</name>
<dbReference type="PANTHER" id="PTHR43132">
    <property type="entry name" value="ARSENICAL RESISTANCE OPERON REPRESSOR ARSR-RELATED"/>
    <property type="match status" value="1"/>
</dbReference>